<keyword evidence="2" id="KW-1185">Reference proteome</keyword>
<sequence>MESSNIGRNSQAFEVTLGFNISGLLAEMQSAAFMVWHAAIYSNFIDSDIERLVRRKLSDGSLQQLVIISAQPKCHWQQEFAAILRPSHSAIEVARLQQESRRWVDDLAKEFAANVEHQLTAAMPLQPLLLIQDSIYAGHYAHSHSTSAQGVWLKIDTVALGLNAGQIQHWFNNGIPNQTLSPTETALARYVSECSQGLSRL</sequence>
<protein>
    <submittedName>
        <fullName evidence="1">Uncharacterized protein</fullName>
    </submittedName>
</protein>
<accession>A0AA37WXV5</accession>
<evidence type="ECO:0000313" key="2">
    <source>
        <dbReference type="Proteomes" id="UP001157439"/>
    </source>
</evidence>
<gene>
    <name evidence="1" type="primary">hydX</name>
    <name evidence="1" type="ORF">GCM10007894_01980</name>
</gene>
<reference evidence="1 2" key="1">
    <citation type="journal article" date="2014" name="Int. J. Syst. Evol. Microbiol.">
        <title>Complete genome sequence of Corynebacterium casei LMG S-19264T (=DSM 44701T), isolated from a smear-ripened cheese.</title>
        <authorList>
            <consortium name="US DOE Joint Genome Institute (JGI-PGF)"/>
            <person name="Walter F."/>
            <person name="Albersmeier A."/>
            <person name="Kalinowski J."/>
            <person name="Ruckert C."/>
        </authorList>
    </citation>
    <scope>NUCLEOTIDE SEQUENCE [LARGE SCALE GENOMIC DNA]</scope>
    <source>
        <strain evidence="1 2">NBRC 112785</strain>
    </source>
</reference>
<dbReference type="EMBL" id="BSPO01000001">
    <property type="protein sequence ID" value="GLS82221.1"/>
    <property type="molecule type" value="Genomic_DNA"/>
</dbReference>
<dbReference type="AlphaFoldDB" id="A0AA37WXV5"/>
<organism evidence="1 2">
    <name type="scientific">Paraferrimonas haliotis</name>
    <dbReference type="NCBI Taxonomy" id="2013866"/>
    <lineage>
        <taxon>Bacteria</taxon>
        <taxon>Pseudomonadati</taxon>
        <taxon>Pseudomonadota</taxon>
        <taxon>Gammaproteobacteria</taxon>
        <taxon>Alteromonadales</taxon>
        <taxon>Ferrimonadaceae</taxon>
        <taxon>Paraferrimonas</taxon>
    </lineage>
</organism>
<dbReference type="Proteomes" id="UP001157439">
    <property type="component" value="Unassembled WGS sequence"/>
</dbReference>
<evidence type="ECO:0000313" key="1">
    <source>
        <dbReference type="EMBL" id="GLS82221.1"/>
    </source>
</evidence>
<comment type="caution">
    <text evidence="1">The sequence shown here is derived from an EMBL/GenBank/DDBJ whole genome shotgun (WGS) entry which is preliminary data.</text>
</comment>
<name>A0AA37WXV5_9GAMM</name>
<dbReference type="RefSeq" id="WP_095497775.1">
    <property type="nucleotide sequence ID" value="NZ_BSPO01000001.1"/>
</dbReference>
<proteinExistence type="predicted"/>